<dbReference type="SUPFAM" id="SSF57667">
    <property type="entry name" value="beta-beta-alpha zinc fingers"/>
    <property type="match status" value="1"/>
</dbReference>
<evidence type="ECO:0000313" key="8">
    <source>
        <dbReference type="Proteomes" id="UP000053815"/>
    </source>
</evidence>
<name>A0A0C9N6W6_9FUNG</name>
<evidence type="ECO:0000256" key="4">
    <source>
        <dbReference type="ARBA" id="ARBA00023242"/>
    </source>
</evidence>
<keyword evidence="2" id="KW-0863">Zinc-finger</keyword>
<dbReference type="AlphaFoldDB" id="A0A0C9N6W6"/>
<dbReference type="GO" id="GO:0005681">
    <property type="term" value="C:spliceosomal complex"/>
    <property type="evidence" value="ECO:0007669"/>
    <property type="project" value="InterPro"/>
</dbReference>
<proteinExistence type="predicted"/>
<feature type="compositionally biased region" description="Basic and acidic residues" evidence="5">
    <location>
        <begin position="151"/>
        <end position="165"/>
    </location>
</feature>
<dbReference type="GO" id="GO:0046540">
    <property type="term" value="C:U4/U6 x U5 tri-snRNP complex"/>
    <property type="evidence" value="ECO:0007669"/>
    <property type="project" value="TreeGrafter"/>
</dbReference>
<dbReference type="OrthoDB" id="30343at2759"/>
<evidence type="ECO:0000256" key="2">
    <source>
        <dbReference type="ARBA" id="ARBA00022771"/>
    </source>
</evidence>
<evidence type="ECO:0000256" key="1">
    <source>
        <dbReference type="ARBA" id="ARBA00022723"/>
    </source>
</evidence>
<gene>
    <name evidence="7" type="ORF">MAM1_0972d11393</name>
</gene>
<feature type="region of interest" description="Disordered" evidence="5">
    <location>
        <begin position="147"/>
        <end position="216"/>
    </location>
</feature>
<accession>A0A0C9N6W6</accession>
<evidence type="ECO:0000256" key="3">
    <source>
        <dbReference type="ARBA" id="ARBA00022833"/>
    </source>
</evidence>
<organism evidence="7">
    <name type="scientific">Mucor ambiguus</name>
    <dbReference type="NCBI Taxonomy" id="91626"/>
    <lineage>
        <taxon>Eukaryota</taxon>
        <taxon>Fungi</taxon>
        <taxon>Fungi incertae sedis</taxon>
        <taxon>Mucoromycota</taxon>
        <taxon>Mucoromycotina</taxon>
        <taxon>Mucoromycetes</taxon>
        <taxon>Mucorales</taxon>
        <taxon>Mucorineae</taxon>
        <taxon>Mucoraceae</taxon>
        <taxon>Mucor</taxon>
    </lineage>
</organism>
<dbReference type="SMART" id="SM00451">
    <property type="entry name" value="ZnF_U1"/>
    <property type="match status" value="1"/>
</dbReference>
<dbReference type="InterPro" id="IPR003604">
    <property type="entry name" value="Matrin/U1-like-C_Znf_C2H2"/>
</dbReference>
<keyword evidence="3" id="KW-0862">Zinc</keyword>
<dbReference type="PANTHER" id="PTHR45986:SF1">
    <property type="entry name" value="ZINC FINGER MATRIN-TYPE PROTEIN 2"/>
    <property type="match status" value="1"/>
</dbReference>
<dbReference type="GO" id="GO:0000398">
    <property type="term" value="P:mRNA splicing, via spliceosome"/>
    <property type="evidence" value="ECO:0007669"/>
    <property type="project" value="InterPro"/>
</dbReference>
<dbReference type="EMBL" id="DF837261">
    <property type="protein sequence ID" value="GAN11792.1"/>
    <property type="molecule type" value="Genomic_DNA"/>
</dbReference>
<dbReference type="Pfam" id="PF12874">
    <property type="entry name" value="zf-met"/>
    <property type="match status" value="1"/>
</dbReference>
<dbReference type="Proteomes" id="UP000053815">
    <property type="component" value="Unassembled WGS sequence"/>
</dbReference>
<evidence type="ECO:0000256" key="5">
    <source>
        <dbReference type="SAM" id="MobiDB-lite"/>
    </source>
</evidence>
<dbReference type="InterPro" id="IPR040107">
    <property type="entry name" value="Snu23"/>
</dbReference>
<feature type="domain" description="U1-type" evidence="6">
    <location>
        <begin position="94"/>
        <end position="128"/>
    </location>
</feature>
<dbReference type="PANTHER" id="PTHR45986">
    <property type="entry name" value="ZINC FINGER MATRIN-TYPE PROTEIN 2"/>
    <property type="match status" value="1"/>
</dbReference>
<feature type="region of interest" description="Disordered" evidence="5">
    <location>
        <begin position="26"/>
        <end position="73"/>
    </location>
</feature>
<sequence>MSAYGAGKAKDTDFRRTWNKEEYAAKAKARENRDRLAEKNDERKKLGLPPLKPKRRYDDDDESKEALKAREEKVDIESNVGKVQVVQAADSRKQPGFYCKACDITIKDSVTWIDHLNGRKHLNNVGVSSKVEKADLSSVKERLAMLKRKKENPQKEEYNLDERLAAIKQQEEDEKQKRREKKKQKKDHKKKPADEEDGEDEMAKLMGFSGFGSSKA</sequence>
<protein>
    <submittedName>
        <fullName evidence="7">Zinc finger matrin-type protein 2-like</fullName>
    </submittedName>
</protein>
<keyword evidence="4" id="KW-0539">Nucleus</keyword>
<evidence type="ECO:0000259" key="6">
    <source>
        <dbReference type="SMART" id="SM00451"/>
    </source>
</evidence>
<dbReference type="GO" id="GO:0008270">
    <property type="term" value="F:zinc ion binding"/>
    <property type="evidence" value="ECO:0007669"/>
    <property type="project" value="UniProtKB-KW"/>
</dbReference>
<dbReference type="GO" id="GO:0003676">
    <property type="term" value="F:nucleic acid binding"/>
    <property type="evidence" value="ECO:0007669"/>
    <property type="project" value="InterPro"/>
</dbReference>
<keyword evidence="1" id="KW-0479">Metal-binding</keyword>
<dbReference type="Gene3D" id="3.30.160.60">
    <property type="entry name" value="Classic Zinc Finger"/>
    <property type="match status" value="1"/>
</dbReference>
<evidence type="ECO:0000313" key="7">
    <source>
        <dbReference type="EMBL" id="GAN11792.1"/>
    </source>
</evidence>
<feature type="compositionally biased region" description="Basic and acidic residues" evidence="5">
    <location>
        <begin position="26"/>
        <end position="45"/>
    </location>
</feature>
<dbReference type="InterPro" id="IPR013087">
    <property type="entry name" value="Znf_C2H2_type"/>
</dbReference>
<feature type="compositionally biased region" description="Basic residues" evidence="5">
    <location>
        <begin position="178"/>
        <end position="191"/>
    </location>
</feature>
<reference evidence="7" key="1">
    <citation type="submission" date="2014-09" db="EMBL/GenBank/DDBJ databases">
        <title>Draft genome sequence of an oleaginous Mucoromycotina fungus Mucor ambiguus NBRC6742.</title>
        <authorList>
            <person name="Takeda I."/>
            <person name="Yamane N."/>
            <person name="Morita T."/>
            <person name="Tamano K."/>
            <person name="Machida M."/>
            <person name="Baker S."/>
            <person name="Koike H."/>
        </authorList>
    </citation>
    <scope>NUCLEOTIDE SEQUENCE</scope>
    <source>
        <strain evidence="7">NBRC 6742</strain>
    </source>
</reference>
<keyword evidence="8" id="KW-1185">Reference proteome</keyword>
<dbReference type="InterPro" id="IPR036236">
    <property type="entry name" value="Znf_C2H2_sf"/>
</dbReference>
<feature type="compositionally biased region" description="Basic and acidic residues" evidence="5">
    <location>
        <begin position="64"/>
        <end position="73"/>
    </location>
</feature>
<dbReference type="STRING" id="91626.A0A0C9N6W6"/>